<evidence type="ECO:0000256" key="3">
    <source>
        <dbReference type="ARBA" id="ARBA00023242"/>
    </source>
</evidence>
<sequence length="262" mass="29576">MQWVTTLITSIESQFKFASRQNSWNIHHRLLRSHNPPPTKTYDDDDGPSTEPPPPPPTSYQHLLHVSYLSQQRTWCYIHTPPPEQPSNHGPANPDAIISIPQPQIESHFQLLVNTWAPLWQFRSILNIPQGHTFSAGQFTIRFGDIRSARQGTQAAIIPSPGVVVCITTTIGAPENDGSSHNVGRDDSLNGGEAAQDEELDFEEARDVIRALWRSLKTGRDFGKSEPREVFMGKDGFEGKGNLEKQYEAHVRMWCEIMRMRG</sequence>
<evidence type="ECO:0000313" key="6">
    <source>
        <dbReference type="EMBL" id="PSN73849.1"/>
    </source>
</evidence>
<dbReference type="EMBL" id="KZ678128">
    <property type="protein sequence ID" value="PSN73849.1"/>
    <property type="molecule type" value="Genomic_DNA"/>
</dbReference>
<reference evidence="6 7" key="1">
    <citation type="journal article" date="2018" name="Front. Microbiol.">
        <title>Genome-Wide Analysis of Corynespora cassiicola Leaf Fall Disease Putative Effectors.</title>
        <authorList>
            <person name="Lopez D."/>
            <person name="Ribeiro S."/>
            <person name="Label P."/>
            <person name="Fumanal B."/>
            <person name="Venisse J.S."/>
            <person name="Kohler A."/>
            <person name="de Oliveira R.R."/>
            <person name="Labutti K."/>
            <person name="Lipzen A."/>
            <person name="Lail K."/>
            <person name="Bauer D."/>
            <person name="Ohm R.A."/>
            <person name="Barry K.W."/>
            <person name="Spatafora J."/>
            <person name="Grigoriev I.V."/>
            <person name="Martin F.M."/>
            <person name="Pujade-Renaud V."/>
        </authorList>
    </citation>
    <scope>NUCLEOTIDE SEQUENCE [LARGE SCALE GENOMIC DNA]</scope>
    <source>
        <strain evidence="6 7">Philippines</strain>
    </source>
</reference>
<comment type="function">
    <text evidence="4">Component of the Mediator complex, a coactivator involved in the regulated transcription of nearly all RNA polymerase II-dependent genes. Mediator functions as a bridge to convey information from gene-specific regulatory proteins to the basal RNA polymerase II transcription machinery. Mediator is recruited to promoters by direct interactions with regulatory proteins and serves as a scaffold for the assembly of a functional preinitiation complex with RNA polymerase II and the general transcription factors.</text>
</comment>
<protein>
    <recommendedName>
        <fullName evidence="4">Mediator of RNA polymerase II transcription subunit 20</fullName>
    </recommendedName>
    <alternativeName>
        <fullName evidence="4">Mediator complex subunit 20</fullName>
    </alternativeName>
</protein>
<feature type="region of interest" description="Disordered" evidence="5">
    <location>
        <begin position="30"/>
        <end position="59"/>
    </location>
</feature>
<keyword evidence="4" id="KW-0804">Transcription</keyword>
<dbReference type="GO" id="GO:0016592">
    <property type="term" value="C:mediator complex"/>
    <property type="evidence" value="ECO:0007669"/>
    <property type="project" value="InterPro"/>
</dbReference>
<keyword evidence="4" id="KW-0010">Activator</keyword>
<keyword evidence="7" id="KW-1185">Reference proteome</keyword>
<dbReference type="GO" id="GO:0006357">
    <property type="term" value="P:regulation of transcription by RNA polymerase II"/>
    <property type="evidence" value="ECO:0007669"/>
    <property type="project" value="InterPro"/>
</dbReference>
<evidence type="ECO:0000256" key="4">
    <source>
        <dbReference type="RuleBase" id="RU364152"/>
    </source>
</evidence>
<keyword evidence="3 4" id="KW-0539">Nucleus</keyword>
<proteinExistence type="inferred from homology"/>
<name>A0A2T2P875_CORCC</name>
<keyword evidence="4" id="KW-0805">Transcription regulation</keyword>
<dbReference type="Pfam" id="PF08612">
    <property type="entry name" value="Med20"/>
    <property type="match status" value="1"/>
</dbReference>
<evidence type="ECO:0000256" key="2">
    <source>
        <dbReference type="ARBA" id="ARBA00010743"/>
    </source>
</evidence>
<comment type="subunit">
    <text evidence="4">Component of the Mediator complex.</text>
</comment>
<comment type="similarity">
    <text evidence="2 4">Belongs to the Mediator complex subunit 20 family.</text>
</comment>
<dbReference type="AlphaFoldDB" id="A0A2T2P875"/>
<organism evidence="6 7">
    <name type="scientific">Corynespora cassiicola Philippines</name>
    <dbReference type="NCBI Taxonomy" id="1448308"/>
    <lineage>
        <taxon>Eukaryota</taxon>
        <taxon>Fungi</taxon>
        <taxon>Dikarya</taxon>
        <taxon>Ascomycota</taxon>
        <taxon>Pezizomycotina</taxon>
        <taxon>Dothideomycetes</taxon>
        <taxon>Pleosporomycetidae</taxon>
        <taxon>Pleosporales</taxon>
        <taxon>Corynesporascaceae</taxon>
        <taxon>Corynespora</taxon>
    </lineage>
</organism>
<evidence type="ECO:0000256" key="1">
    <source>
        <dbReference type="ARBA" id="ARBA00004123"/>
    </source>
</evidence>
<dbReference type="Proteomes" id="UP000240883">
    <property type="component" value="Unassembled WGS sequence"/>
</dbReference>
<evidence type="ECO:0000256" key="5">
    <source>
        <dbReference type="SAM" id="MobiDB-lite"/>
    </source>
</evidence>
<dbReference type="GO" id="GO:0003712">
    <property type="term" value="F:transcription coregulator activity"/>
    <property type="evidence" value="ECO:0007669"/>
    <property type="project" value="InterPro"/>
</dbReference>
<accession>A0A2T2P875</accession>
<evidence type="ECO:0000313" key="7">
    <source>
        <dbReference type="Proteomes" id="UP000240883"/>
    </source>
</evidence>
<dbReference type="InterPro" id="IPR013921">
    <property type="entry name" value="Mediator_Med20"/>
</dbReference>
<dbReference type="OrthoDB" id="1854899at2759"/>
<feature type="region of interest" description="Disordered" evidence="5">
    <location>
        <begin position="175"/>
        <end position="198"/>
    </location>
</feature>
<gene>
    <name evidence="4" type="primary">MED20</name>
    <name evidence="6" type="ORF">BS50DRAFT_566780</name>
</gene>
<comment type="subcellular location">
    <subcellularLocation>
        <location evidence="1 4">Nucleus</location>
    </subcellularLocation>
</comment>